<comment type="caution">
    <text evidence="2">The sequence shown here is derived from an EMBL/GenBank/DDBJ whole genome shotgun (WGS) entry which is preliminary data.</text>
</comment>
<feature type="compositionally biased region" description="Low complexity" evidence="1">
    <location>
        <begin position="237"/>
        <end position="254"/>
    </location>
</feature>
<feature type="region of interest" description="Disordered" evidence="1">
    <location>
        <begin position="171"/>
        <end position="212"/>
    </location>
</feature>
<gene>
    <name evidence="2" type="ORF">PSON_ATCC_30995.1.T0540015</name>
</gene>
<feature type="region of interest" description="Disordered" evidence="1">
    <location>
        <begin position="230"/>
        <end position="299"/>
    </location>
</feature>
<evidence type="ECO:0000313" key="3">
    <source>
        <dbReference type="Proteomes" id="UP000692954"/>
    </source>
</evidence>
<feature type="compositionally biased region" description="Low complexity" evidence="1">
    <location>
        <begin position="177"/>
        <end position="212"/>
    </location>
</feature>
<dbReference type="EMBL" id="CAJJDN010000054">
    <property type="protein sequence ID" value="CAD8089241.1"/>
    <property type="molecule type" value="Genomic_DNA"/>
</dbReference>
<reference evidence="2" key="1">
    <citation type="submission" date="2021-01" db="EMBL/GenBank/DDBJ databases">
        <authorList>
            <consortium name="Genoscope - CEA"/>
            <person name="William W."/>
        </authorList>
    </citation>
    <scope>NUCLEOTIDE SEQUENCE</scope>
</reference>
<dbReference type="Proteomes" id="UP000692954">
    <property type="component" value="Unassembled WGS sequence"/>
</dbReference>
<dbReference type="AlphaFoldDB" id="A0A8S1NGJ8"/>
<organism evidence="2 3">
    <name type="scientific">Paramecium sonneborni</name>
    <dbReference type="NCBI Taxonomy" id="65129"/>
    <lineage>
        <taxon>Eukaryota</taxon>
        <taxon>Sar</taxon>
        <taxon>Alveolata</taxon>
        <taxon>Ciliophora</taxon>
        <taxon>Intramacronucleata</taxon>
        <taxon>Oligohymenophorea</taxon>
        <taxon>Peniculida</taxon>
        <taxon>Parameciidae</taxon>
        <taxon>Paramecium</taxon>
    </lineage>
</organism>
<dbReference type="OrthoDB" id="306168at2759"/>
<accession>A0A8S1NGJ8</accession>
<keyword evidence="3" id="KW-1185">Reference proteome</keyword>
<sequence>MYNRPSSKTRYQQEPTMDSINLKEKQLYLQSSSINPLTGAVLRSDQQYNQQQYNSPNFDKKIALQASSINPLTGAPLVRNPISYQQEPIQQKQYTPYGVQQNQAVYTTSAGQIGSGGSNNNNDAQFQKNLIKFFAADDPNQIQPKQHTKSNNSMPSDPQFQKNLVKFFAADDPSIPNKSNNNIRQSNSRSNNQYQQQYQPQYQAQQSRNQNDQQFQQNLSKFFAAEDPTQVKKHNTQKQYNNQPQSQSQPRYQQFNDAPPDPRLVSDPNFQKNLNKFFAADDPSQPKKQISKQSQQQQQINAIEQNKLQRLEQDPRFQKNLQQFYGVEGTSQQSQNPQNGLGNIQQQNKSIKVLAITDSSSVARNQVAAFFRTRGVDDFDVFTNPGGVFGLQNNPVQEQSLKYYLDTMNNAYNIKEVYIISVLDNSSNARIYTSTNDKRSHQIAIQDLKTVLENKLNVQYKLHGIIIDQRGASEKAF</sequence>
<feature type="compositionally biased region" description="Low complexity" evidence="1">
    <location>
        <begin position="286"/>
        <end position="299"/>
    </location>
</feature>
<evidence type="ECO:0000313" key="2">
    <source>
        <dbReference type="EMBL" id="CAD8089241.1"/>
    </source>
</evidence>
<name>A0A8S1NGJ8_9CILI</name>
<proteinExistence type="predicted"/>
<protein>
    <submittedName>
        <fullName evidence="2">Uncharacterized protein</fullName>
    </submittedName>
</protein>
<evidence type="ECO:0000256" key="1">
    <source>
        <dbReference type="SAM" id="MobiDB-lite"/>
    </source>
</evidence>